<dbReference type="KEGG" id="naci:NUH88_21090"/>
<dbReference type="GO" id="GO:0008657">
    <property type="term" value="F:DNA topoisomerase type II (double strand cut, ATP-hydrolyzing) inhibitor activity"/>
    <property type="evidence" value="ECO:0007669"/>
    <property type="project" value="InterPro"/>
</dbReference>
<accession>A0A9J7ARJ7</accession>
<evidence type="ECO:0000256" key="6">
    <source>
        <dbReference type="ARBA" id="ARBA00029628"/>
    </source>
</evidence>
<keyword evidence="3" id="KW-0678">Repressor</keyword>
<dbReference type="Proteomes" id="UP001060336">
    <property type="component" value="Chromosome"/>
</dbReference>
<dbReference type="InterPro" id="IPR011067">
    <property type="entry name" value="Plasmid_toxin/cell-grow_inhib"/>
</dbReference>
<sequence>MARFDVYANPDGGYLLDVQADLLDALNTRVVVPLIPLGAAPTPAKGLNPVFEIRSGPHVMATQFLSAVPCSILGEPVANFLRSDTEITNALDMLLTGI</sequence>
<dbReference type="Pfam" id="PF01845">
    <property type="entry name" value="CcdB"/>
    <property type="match status" value="1"/>
</dbReference>
<organism evidence="8 9">
    <name type="scientific">Nisaea acidiphila</name>
    <dbReference type="NCBI Taxonomy" id="1862145"/>
    <lineage>
        <taxon>Bacteria</taxon>
        <taxon>Pseudomonadati</taxon>
        <taxon>Pseudomonadota</taxon>
        <taxon>Alphaproteobacteria</taxon>
        <taxon>Rhodospirillales</taxon>
        <taxon>Thalassobaculaceae</taxon>
        <taxon>Nisaea</taxon>
    </lineage>
</organism>
<dbReference type="AlphaFoldDB" id="A0A9J7ARJ7"/>
<dbReference type="InterPro" id="IPR002712">
    <property type="entry name" value="CcdB"/>
</dbReference>
<evidence type="ECO:0000256" key="7">
    <source>
        <dbReference type="ARBA" id="ARBA00033135"/>
    </source>
</evidence>
<evidence type="ECO:0000313" key="9">
    <source>
        <dbReference type="Proteomes" id="UP001060336"/>
    </source>
</evidence>
<reference evidence="8" key="1">
    <citation type="submission" date="2022-08" db="EMBL/GenBank/DDBJ databases">
        <title>Nisaea acidiphila sp. nov., isolated from a marine algal debris and emended description of the genus Nisaea Urios et al. 2008.</title>
        <authorList>
            <person name="Kwon K."/>
        </authorList>
    </citation>
    <scope>NUCLEOTIDE SEQUENCE</scope>
    <source>
        <strain evidence="8">MEBiC11861</strain>
    </source>
</reference>
<keyword evidence="4" id="KW-0805">Transcription regulation</keyword>
<keyword evidence="9" id="KW-1185">Reference proteome</keyword>
<comment type="similarity">
    <text evidence="1">Belongs to the CcdB toxin family.</text>
</comment>
<dbReference type="SUPFAM" id="SSF50118">
    <property type="entry name" value="Cell growth inhibitor/plasmid maintenance toxic component"/>
    <property type="match status" value="1"/>
</dbReference>
<evidence type="ECO:0000256" key="1">
    <source>
        <dbReference type="ARBA" id="ARBA00005230"/>
    </source>
</evidence>
<gene>
    <name evidence="8" type="ORF">NUH88_21090</name>
</gene>
<protein>
    <recommendedName>
        <fullName evidence="2">Toxin CcdB</fullName>
    </recommendedName>
    <alternativeName>
        <fullName evidence="7">Cytotoxic protein CcdB</fullName>
    </alternativeName>
    <alternativeName>
        <fullName evidence="6">Protein LetD</fullName>
    </alternativeName>
</protein>
<evidence type="ECO:0000256" key="2">
    <source>
        <dbReference type="ARBA" id="ARBA00015075"/>
    </source>
</evidence>
<proteinExistence type="inferred from homology"/>
<name>A0A9J7ARJ7_9PROT</name>
<dbReference type="RefSeq" id="WP_257768756.1">
    <property type="nucleotide sequence ID" value="NZ_CP102480.1"/>
</dbReference>
<dbReference type="Gene3D" id="2.30.30.110">
    <property type="match status" value="1"/>
</dbReference>
<evidence type="ECO:0000256" key="4">
    <source>
        <dbReference type="ARBA" id="ARBA00023015"/>
    </source>
</evidence>
<evidence type="ECO:0000256" key="3">
    <source>
        <dbReference type="ARBA" id="ARBA00022491"/>
    </source>
</evidence>
<evidence type="ECO:0000313" key="8">
    <source>
        <dbReference type="EMBL" id="UUX49871.1"/>
    </source>
</evidence>
<dbReference type="EMBL" id="CP102480">
    <property type="protein sequence ID" value="UUX49871.1"/>
    <property type="molecule type" value="Genomic_DNA"/>
</dbReference>
<dbReference type="GO" id="GO:0006276">
    <property type="term" value="P:plasmid maintenance"/>
    <property type="evidence" value="ECO:0007669"/>
    <property type="project" value="InterPro"/>
</dbReference>
<keyword evidence="5" id="KW-0804">Transcription</keyword>
<evidence type="ECO:0000256" key="5">
    <source>
        <dbReference type="ARBA" id="ARBA00023163"/>
    </source>
</evidence>